<organism evidence="2 3">
    <name type="scientific">Hibiscus sabdariffa</name>
    <name type="common">roselle</name>
    <dbReference type="NCBI Taxonomy" id="183260"/>
    <lineage>
        <taxon>Eukaryota</taxon>
        <taxon>Viridiplantae</taxon>
        <taxon>Streptophyta</taxon>
        <taxon>Embryophyta</taxon>
        <taxon>Tracheophyta</taxon>
        <taxon>Spermatophyta</taxon>
        <taxon>Magnoliopsida</taxon>
        <taxon>eudicotyledons</taxon>
        <taxon>Gunneridae</taxon>
        <taxon>Pentapetalae</taxon>
        <taxon>rosids</taxon>
        <taxon>malvids</taxon>
        <taxon>Malvales</taxon>
        <taxon>Malvaceae</taxon>
        <taxon>Malvoideae</taxon>
        <taxon>Hibiscus</taxon>
    </lineage>
</organism>
<name>A0ABR2TY82_9ROSI</name>
<accession>A0ABR2TY82</accession>
<gene>
    <name evidence="2" type="ORF">V6N11_017338</name>
</gene>
<keyword evidence="1" id="KW-0611">Plant defense</keyword>
<evidence type="ECO:0000256" key="1">
    <source>
        <dbReference type="ARBA" id="ARBA00022821"/>
    </source>
</evidence>
<dbReference type="PANTHER" id="PTHR33463:SF198">
    <property type="entry name" value="RPP4C3"/>
    <property type="match status" value="1"/>
</dbReference>
<dbReference type="PANTHER" id="PTHR33463">
    <property type="entry name" value="NB-ARC DOMAIN-CONTAINING PROTEIN-RELATED"/>
    <property type="match status" value="1"/>
</dbReference>
<dbReference type="EMBL" id="JBBPBN010000004">
    <property type="protein sequence ID" value="KAK9042261.1"/>
    <property type="molecule type" value="Genomic_DNA"/>
</dbReference>
<keyword evidence="3" id="KW-1185">Reference proteome</keyword>
<dbReference type="Proteomes" id="UP001396334">
    <property type="component" value="Unassembled WGS sequence"/>
</dbReference>
<reference evidence="2 3" key="1">
    <citation type="journal article" date="2024" name="G3 (Bethesda)">
        <title>Genome assembly of Hibiscus sabdariffa L. provides insights into metabolisms of medicinal natural products.</title>
        <authorList>
            <person name="Kim T."/>
        </authorList>
    </citation>
    <scope>NUCLEOTIDE SEQUENCE [LARGE SCALE GENOMIC DNA]</scope>
    <source>
        <strain evidence="2">TK-2024</strain>
        <tissue evidence="2">Old leaves</tissue>
    </source>
</reference>
<sequence>MHLSRRRKGGRGNKTSLLILDEFRIGEEEGFEDFSHAKSEQIEKLEHARGRVQHSVDEERWNAKEIEADVLKWLASVNNKLTENVGEKLEQDEEKTSSTCLIGLCPNLKSHYRLSKRAVEEAQAITHLLGEGKFDKVPYSPTMEGVVIKGYKAFESLTKAFQGVMEALGESSV</sequence>
<evidence type="ECO:0000313" key="2">
    <source>
        <dbReference type="EMBL" id="KAK9042261.1"/>
    </source>
</evidence>
<dbReference type="InterPro" id="IPR050905">
    <property type="entry name" value="Plant_NBS-LRR"/>
</dbReference>
<evidence type="ECO:0000313" key="3">
    <source>
        <dbReference type="Proteomes" id="UP001396334"/>
    </source>
</evidence>
<proteinExistence type="predicted"/>
<protein>
    <submittedName>
        <fullName evidence="2">Uncharacterized protein</fullName>
    </submittedName>
</protein>
<comment type="caution">
    <text evidence="2">The sequence shown here is derived from an EMBL/GenBank/DDBJ whole genome shotgun (WGS) entry which is preliminary data.</text>
</comment>